<name>A0A0V1APN4_TRISP</name>
<keyword evidence="2" id="KW-1185">Reference proteome</keyword>
<dbReference type="Proteomes" id="UP000054776">
    <property type="component" value="Unassembled WGS sequence"/>
</dbReference>
<protein>
    <submittedName>
        <fullName evidence="1">Uncharacterized protein</fullName>
    </submittedName>
</protein>
<dbReference type="AlphaFoldDB" id="A0A0V1APN4"/>
<proteinExistence type="predicted"/>
<dbReference type="EMBL" id="JYDH01000345">
    <property type="protein sequence ID" value="KRY26752.1"/>
    <property type="molecule type" value="Genomic_DNA"/>
</dbReference>
<evidence type="ECO:0000313" key="1">
    <source>
        <dbReference type="EMBL" id="KRY26752.1"/>
    </source>
</evidence>
<accession>A0A0V1APN4</accession>
<reference evidence="1 2" key="1">
    <citation type="submission" date="2015-01" db="EMBL/GenBank/DDBJ databases">
        <title>Evolution of Trichinella species and genotypes.</title>
        <authorList>
            <person name="Korhonen P.K."/>
            <person name="Edoardo P."/>
            <person name="Giuseppe L.R."/>
            <person name="Gasser R.B."/>
        </authorList>
    </citation>
    <scope>NUCLEOTIDE SEQUENCE [LARGE SCALE GENOMIC DNA]</scope>
    <source>
        <strain evidence="1">ISS3</strain>
    </source>
</reference>
<sequence>MDTTVHIPTHQPPVEYEHADVCTANCNKIISYNCAKIVSKADSTLICSKFMKRSVLVYTQIVLYKSIDQF</sequence>
<evidence type="ECO:0000313" key="2">
    <source>
        <dbReference type="Proteomes" id="UP000054776"/>
    </source>
</evidence>
<gene>
    <name evidence="1" type="ORF">T01_15886</name>
</gene>
<organism evidence="1 2">
    <name type="scientific">Trichinella spiralis</name>
    <name type="common">Trichina worm</name>
    <dbReference type="NCBI Taxonomy" id="6334"/>
    <lineage>
        <taxon>Eukaryota</taxon>
        <taxon>Metazoa</taxon>
        <taxon>Ecdysozoa</taxon>
        <taxon>Nematoda</taxon>
        <taxon>Enoplea</taxon>
        <taxon>Dorylaimia</taxon>
        <taxon>Trichinellida</taxon>
        <taxon>Trichinellidae</taxon>
        <taxon>Trichinella</taxon>
    </lineage>
</organism>
<dbReference type="InParanoid" id="A0A0V1APN4"/>
<comment type="caution">
    <text evidence="1">The sequence shown here is derived from an EMBL/GenBank/DDBJ whole genome shotgun (WGS) entry which is preliminary data.</text>
</comment>